<dbReference type="InterPro" id="IPR011214">
    <property type="entry name" value="UCP020967"/>
</dbReference>
<organism evidence="3 4">
    <name type="scientific">Speluncibacter jeojiensis</name>
    <dbReference type="NCBI Taxonomy" id="2710754"/>
    <lineage>
        <taxon>Bacteria</taxon>
        <taxon>Bacillati</taxon>
        <taxon>Actinomycetota</taxon>
        <taxon>Actinomycetes</taxon>
        <taxon>Mycobacteriales</taxon>
        <taxon>Speluncibacteraceae</taxon>
        <taxon>Speluncibacter</taxon>
    </lineage>
</organism>
<dbReference type="Proteomes" id="UP001152755">
    <property type="component" value="Unassembled WGS sequence"/>
</dbReference>
<dbReference type="SUPFAM" id="SSF53271">
    <property type="entry name" value="PRTase-like"/>
    <property type="match status" value="1"/>
</dbReference>
<dbReference type="InterPro" id="IPR029057">
    <property type="entry name" value="PRTase-like"/>
</dbReference>
<proteinExistence type="predicted"/>
<comment type="caution">
    <text evidence="3">The sequence shown here is derived from an EMBL/GenBank/DDBJ whole genome shotgun (WGS) entry which is preliminary data.</text>
</comment>
<dbReference type="InterPro" id="IPR022537">
    <property type="entry name" value="TRSP_dom"/>
</dbReference>
<dbReference type="Pfam" id="PF12500">
    <property type="entry name" value="TRSP"/>
    <property type="match status" value="1"/>
</dbReference>
<dbReference type="EMBL" id="JANRHA010000001">
    <property type="protein sequence ID" value="MDG3013417.1"/>
    <property type="molecule type" value="Genomic_DNA"/>
</dbReference>
<dbReference type="AlphaFoldDB" id="A0A9X4RCU6"/>
<feature type="domain" description="Orotate phosphoribosyltransferase-like" evidence="2">
    <location>
        <begin position="31"/>
        <end position="252"/>
    </location>
</feature>
<feature type="domain" description="TRSP" evidence="1">
    <location>
        <begin position="302"/>
        <end position="442"/>
    </location>
</feature>
<evidence type="ECO:0000313" key="4">
    <source>
        <dbReference type="Proteomes" id="UP001152755"/>
    </source>
</evidence>
<dbReference type="Pfam" id="PF15609">
    <property type="entry name" value="PRTase_2"/>
    <property type="match status" value="1"/>
</dbReference>
<protein>
    <submittedName>
        <fullName evidence="3">Phosphoribosyltransferase family protein</fullName>
    </submittedName>
</protein>
<dbReference type="InterPro" id="IPR000836">
    <property type="entry name" value="PRTase_dom"/>
</dbReference>
<dbReference type="PIRSF" id="PIRSF020967">
    <property type="entry name" value="UCP020967"/>
    <property type="match status" value="1"/>
</dbReference>
<dbReference type="CDD" id="cd06223">
    <property type="entry name" value="PRTases_typeI"/>
    <property type="match status" value="1"/>
</dbReference>
<evidence type="ECO:0000259" key="1">
    <source>
        <dbReference type="Pfam" id="PF12500"/>
    </source>
</evidence>
<dbReference type="GO" id="GO:0016757">
    <property type="term" value="F:glycosyltransferase activity"/>
    <property type="evidence" value="ECO:0007669"/>
    <property type="project" value="UniProtKB-KW"/>
</dbReference>
<dbReference type="InterPro" id="IPR041688">
    <property type="entry name" value="PRTase_2"/>
</dbReference>
<evidence type="ECO:0000313" key="3">
    <source>
        <dbReference type="EMBL" id="MDG3013417.1"/>
    </source>
</evidence>
<sequence>MSAVWSGSWVEGRTGIGVESAADSAVPMPDMVGLALRRNPRRAHLLVSTVLGKHVPTDPRIVYWSARLLGAMVADVLAGRRPDAAGAADALATALGGRGTGPLIRHCEEHVRVDFSPANTLVLGYAETATALGHAVADTLGADYLHSTRRRVPGVAEAGGFDEEHSHATRHLLLPQDTAMLERPGPLVLVDDELSTGRTVLNTIATLHTKLPRSRYVVASLVDLRSDADKAAMSAAAERLGTRIDVVALARGALRSHPHSADHAAALVAEHAAETRTRPPTPDRPHGAVRRSRAGWPGIVRDGGRHGFSPADRAEAERAAAAAGCILAGELSGDRALVLGFEELMYAPLLVALALSRESAAEVRFSTTTRSPVLPVDASGYAIRTALAFPAHDDPADGPGPRYAYNVAPSAGAPGFTDVVVVVDSAGDTAELHADGGLLDQLAEVCGHVHLVAVPAYTPVPAQARAAGTGR</sequence>
<keyword evidence="4" id="KW-1185">Reference proteome</keyword>
<keyword evidence="3" id="KW-0328">Glycosyltransferase</keyword>
<dbReference type="Gene3D" id="3.40.50.2020">
    <property type="match status" value="1"/>
</dbReference>
<evidence type="ECO:0000259" key="2">
    <source>
        <dbReference type="Pfam" id="PF15609"/>
    </source>
</evidence>
<name>A0A9X4RCU6_9ACTN</name>
<reference evidence="3" key="1">
    <citation type="submission" date="2022-08" db="EMBL/GenBank/DDBJ databases">
        <title>Genome analysis of Corynebacteriales strain.</title>
        <authorList>
            <person name="Lee S.D."/>
        </authorList>
    </citation>
    <scope>NUCLEOTIDE SEQUENCE</scope>
    <source>
        <strain evidence="3">D3-21</strain>
    </source>
</reference>
<gene>
    <name evidence="3" type="ORF">NVS88_02475</name>
</gene>
<accession>A0A9X4RCU6</accession>
<keyword evidence="3" id="KW-0808">Transferase</keyword>